<evidence type="ECO:0000313" key="3">
    <source>
        <dbReference type="Proteomes" id="UP000185426"/>
    </source>
</evidence>
<reference evidence="2 3" key="1">
    <citation type="submission" date="2016-05" db="EMBL/GenBank/DDBJ databases">
        <title>Complete Genome and Methylome Analysis of Psychrotrophic Bacterial Isolates from Antarctic Lake Untersee.</title>
        <authorList>
            <person name="Fomenkov A."/>
            <person name="Akimov V.N."/>
            <person name="Vasilyeva L.V."/>
            <person name="Andersen D."/>
            <person name="Vincze T."/>
            <person name="Roberts R.J."/>
        </authorList>
    </citation>
    <scope>NUCLEOTIDE SEQUENCE [LARGE SCALE GENOMIC DNA]</scope>
    <source>
        <strain evidence="2 3">U14-5</strain>
    </source>
</reference>
<keyword evidence="1" id="KW-0175">Coiled coil</keyword>
<name>A0A1L6ZGZ1_BACIA</name>
<dbReference type="EMBL" id="CP015607">
    <property type="protein sequence ID" value="APT45795.1"/>
    <property type="molecule type" value="Genomic_DNA"/>
</dbReference>
<dbReference type="Proteomes" id="UP000185426">
    <property type="component" value="Chromosome"/>
</dbReference>
<evidence type="ECO:0000256" key="1">
    <source>
        <dbReference type="SAM" id="Coils"/>
    </source>
</evidence>
<sequence>MHDEKLGEELEKAERELEKAIISLSLESSQANRSKERKAREKVSSLRLELSGSSERRQTVSRILQRDILKIKEEVMSDLSTELKSHKNTFEQETLDRIRLAKKEYLDALKAHHELIDVQCRQTYFDVARSIGETASATSTGLFDKYYPNIYVRETTFRHTPNGNSPYGIGTKEIQDALSKGIVPKLNENN</sequence>
<organism evidence="2 3">
    <name type="scientific">Bacillus safensis</name>
    <dbReference type="NCBI Taxonomy" id="561879"/>
    <lineage>
        <taxon>Bacteria</taxon>
        <taxon>Bacillati</taxon>
        <taxon>Bacillota</taxon>
        <taxon>Bacilli</taxon>
        <taxon>Bacillales</taxon>
        <taxon>Bacillaceae</taxon>
        <taxon>Bacillus</taxon>
    </lineage>
</organism>
<dbReference type="AlphaFoldDB" id="A0A1L6ZGZ1"/>
<dbReference type="RefSeq" id="WP_075622086.1">
    <property type="nucleotide sequence ID" value="NZ_CP015607.1"/>
</dbReference>
<proteinExistence type="predicted"/>
<protein>
    <submittedName>
        <fullName evidence="2">Uncharacterized protein</fullName>
    </submittedName>
</protein>
<accession>A0A1L6ZGZ1</accession>
<feature type="coiled-coil region" evidence="1">
    <location>
        <begin position="3"/>
        <end position="30"/>
    </location>
</feature>
<gene>
    <name evidence="2" type="ORF">BSA145_07710</name>
</gene>
<evidence type="ECO:0000313" key="2">
    <source>
        <dbReference type="EMBL" id="APT45795.1"/>
    </source>
</evidence>